<name>A0AAD1UD60_EUPCR</name>
<comment type="caution">
    <text evidence="1">The sequence shown here is derived from an EMBL/GenBank/DDBJ whole genome shotgun (WGS) entry which is preliminary data.</text>
</comment>
<reference evidence="1" key="1">
    <citation type="submission" date="2023-07" db="EMBL/GenBank/DDBJ databases">
        <authorList>
            <consortium name="AG Swart"/>
            <person name="Singh M."/>
            <person name="Singh A."/>
            <person name="Seah K."/>
            <person name="Emmerich C."/>
        </authorList>
    </citation>
    <scope>NUCLEOTIDE SEQUENCE</scope>
    <source>
        <strain evidence="1">DP1</strain>
    </source>
</reference>
<evidence type="ECO:0000313" key="1">
    <source>
        <dbReference type="EMBL" id="CAI2362978.1"/>
    </source>
</evidence>
<protein>
    <submittedName>
        <fullName evidence="1">Uncharacterized protein</fullName>
    </submittedName>
</protein>
<dbReference type="EMBL" id="CAMPGE010004134">
    <property type="protein sequence ID" value="CAI2362978.1"/>
    <property type="molecule type" value="Genomic_DNA"/>
</dbReference>
<dbReference type="AlphaFoldDB" id="A0AAD1UD60"/>
<evidence type="ECO:0000313" key="2">
    <source>
        <dbReference type="Proteomes" id="UP001295684"/>
    </source>
</evidence>
<proteinExistence type="predicted"/>
<sequence length="157" mass="18132">MEHTDTIQELYETSRRSSWSASPTRCEHQESRSSASNAKKCIFQNLRASKWMAHISALQCHMFSLEASMRRLPCSRDFNYEPKIHEFRIYKKTGSRAAGSKDAITYPKFYTTSEAAEELKSRGSKPISKLDKMMKTLSLTISMTKTRQPHKRTIITM</sequence>
<organism evidence="1 2">
    <name type="scientific">Euplotes crassus</name>
    <dbReference type="NCBI Taxonomy" id="5936"/>
    <lineage>
        <taxon>Eukaryota</taxon>
        <taxon>Sar</taxon>
        <taxon>Alveolata</taxon>
        <taxon>Ciliophora</taxon>
        <taxon>Intramacronucleata</taxon>
        <taxon>Spirotrichea</taxon>
        <taxon>Hypotrichia</taxon>
        <taxon>Euplotida</taxon>
        <taxon>Euplotidae</taxon>
        <taxon>Moneuplotes</taxon>
    </lineage>
</organism>
<gene>
    <name evidence="1" type="ORF">ECRASSUSDP1_LOCUS4308</name>
</gene>
<accession>A0AAD1UD60</accession>
<dbReference type="Proteomes" id="UP001295684">
    <property type="component" value="Unassembled WGS sequence"/>
</dbReference>
<keyword evidence="2" id="KW-1185">Reference proteome</keyword>